<evidence type="ECO:0000256" key="1">
    <source>
        <dbReference type="ARBA" id="ARBA00005046"/>
    </source>
</evidence>
<dbReference type="SUPFAM" id="SSF63867">
    <property type="entry name" value="MoeA C-terminal domain-like"/>
    <property type="match status" value="1"/>
</dbReference>
<dbReference type="PANTHER" id="PTHR10192:SF5">
    <property type="entry name" value="GEPHYRIN"/>
    <property type="match status" value="1"/>
</dbReference>
<comment type="pathway">
    <text evidence="1">Cofactor biosynthesis; molybdopterin biosynthesis.</text>
</comment>
<reference evidence="6" key="1">
    <citation type="journal article" date="2018" name="Genome Announc.">
        <title>Complete Genome Sequence of the Methanococcus maripaludis Type Strain JJ (DSM 2067), a Model for Selenoprotein Synthesis in Archaea.</title>
        <authorList>
            <person name="Poehlein A."/>
            <person name="Heym D."/>
            <person name="Quitzke V."/>
            <person name="Fersch J."/>
            <person name="Daniel R."/>
            <person name="Rother M."/>
        </authorList>
    </citation>
    <scope>NUCLEOTIDE SEQUENCE [LARGE SCALE GENOMIC DNA]</scope>
    <source>
        <strain evidence="6">DSM 2067</strain>
    </source>
</reference>
<keyword evidence="2" id="KW-0501">Molybdenum cofactor biosynthesis</keyword>
<dbReference type="EMBL" id="JACDUO010000002">
    <property type="protein sequence ID" value="MBA2864693.1"/>
    <property type="molecule type" value="Genomic_DNA"/>
</dbReference>
<dbReference type="RefSeq" id="WP_104837828.1">
    <property type="nucleotide sequence ID" value="NZ_CP026606.1"/>
</dbReference>
<dbReference type="InterPro" id="IPR038987">
    <property type="entry name" value="MoeA-like"/>
</dbReference>
<name>A0A2L1CA80_METMI</name>
<dbReference type="SUPFAM" id="SSF53218">
    <property type="entry name" value="Molybdenum cofactor biosynthesis proteins"/>
    <property type="match status" value="1"/>
</dbReference>
<dbReference type="Gene3D" id="3.40.980.10">
    <property type="entry name" value="MoaB/Mog-like domain"/>
    <property type="match status" value="1"/>
</dbReference>
<evidence type="ECO:0000313" key="7">
    <source>
        <dbReference type="Proteomes" id="UP000567099"/>
    </source>
</evidence>
<dbReference type="Proteomes" id="UP000567099">
    <property type="component" value="Unassembled WGS sequence"/>
</dbReference>
<dbReference type="InterPro" id="IPR036425">
    <property type="entry name" value="MoaB/Mog-like_dom_sf"/>
</dbReference>
<reference evidence="4" key="2">
    <citation type="submission" date="2018-02" db="EMBL/GenBank/DDBJ databases">
        <title>Complete genome sequence of the Methanococcus maripaludis type strain JJ (DSM 2067), a model for selenoprotein synthesis in Archaea.</title>
        <authorList>
            <person name="Poehlein A."/>
            <person name="Heym D."/>
            <person name="Quitzke V."/>
            <person name="Fersch J."/>
            <person name="Daniel R."/>
            <person name="Rother M."/>
        </authorList>
    </citation>
    <scope>NUCLEOTIDE SEQUENCE [LARGE SCALE GENOMIC DNA]</scope>
    <source>
        <strain evidence="4">DSM 2067</strain>
    </source>
</reference>
<dbReference type="SUPFAM" id="SSF63882">
    <property type="entry name" value="MoeA N-terminal region -like"/>
    <property type="match status" value="1"/>
</dbReference>
<dbReference type="PANTHER" id="PTHR10192">
    <property type="entry name" value="MOLYBDOPTERIN BIOSYNTHESIS PROTEIN"/>
    <property type="match status" value="1"/>
</dbReference>
<dbReference type="EC" id="2.10.1.1" evidence="4 5"/>
<accession>A0A2L1CA80</accession>
<dbReference type="GO" id="GO:0006777">
    <property type="term" value="P:Mo-molybdopterin cofactor biosynthetic process"/>
    <property type="evidence" value="ECO:0007669"/>
    <property type="project" value="UniProtKB-KW"/>
</dbReference>
<gene>
    <name evidence="4" type="primary">moeA_2</name>
    <name evidence="5" type="ORF">HNP94_001715</name>
    <name evidence="4" type="ORF">MMJJ_08610</name>
</gene>
<feature type="domain" description="MoaB/Mog" evidence="3">
    <location>
        <begin position="171"/>
        <end position="299"/>
    </location>
</feature>
<sequence>MKTADEVQNILNGFKCNREVSVEIYESYGRVLFDDVYSNVDVPLCDKSTVDGYAITNDAFNNDFLVISDEIHAGDPVDMLINPGKCIWVATGSNIPKNTDKIIPFENTINSENTIRIVKMTKNSNIFKKGTDIPKNTKVLDKNTLIDEKAIGILASIGMAEINVYDIPKVAILSIGNELSEINEVNSKTLTAIVRKAGCEPVFLGVVEDNIEKITYAIKNTVLQYDIVVTSGGTSKGKKDYMFKIISSIGDILFHKVKSIPGMPIFAGKVSEKPVICLPGNVASCLVCGYAYLLPMFLNAAHKTFKRELVTADLSEEFNSELGIKHYFPVKLKDGIAYPAFRGSNMITSIANADGLVDVSENEVKVRKNVKIWLI</sequence>
<dbReference type="EMBL" id="CP026606">
    <property type="protein sequence ID" value="AVB76271.1"/>
    <property type="molecule type" value="Genomic_DNA"/>
</dbReference>
<dbReference type="InterPro" id="IPR036135">
    <property type="entry name" value="MoeA_linker/N_sf"/>
</dbReference>
<proteinExistence type="predicted"/>
<dbReference type="Gene3D" id="2.170.190.11">
    <property type="entry name" value="Molybdopterin biosynthesis moea protein, domain 3"/>
    <property type="match status" value="1"/>
</dbReference>
<keyword evidence="4" id="KW-0808">Transferase</keyword>
<evidence type="ECO:0000313" key="5">
    <source>
        <dbReference type="EMBL" id="MBA2864693.1"/>
    </source>
</evidence>
<dbReference type="GO" id="GO:0061599">
    <property type="term" value="F:molybdopterin molybdotransferase activity"/>
    <property type="evidence" value="ECO:0007669"/>
    <property type="project" value="UniProtKB-EC"/>
</dbReference>
<dbReference type="KEGG" id="mmad:MMJJ_08610"/>
<dbReference type="Gene3D" id="2.40.340.10">
    <property type="entry name" value="MoeA, C-terminal, domain IV"/>
    <property type="match status" value="1"/>
</dbReference>
<dbReference type="AlphaFoldDB" id="A0A2L1CA80"/>
<reference evidence="5 7" key="3">
    <citation type="submission" date="2020-07" db="EMBL/GenBank/DDBJ databases">
        <title>Genomic Encyclopedia of Type Strains, Phase IV (KMG-V): Genome sequencing to study the core and pangenomes of soil and plant-associated prokaryotes.</title>
        <authorList>
            <person name="Whitman W."/>
        </authorList>
    </citation>
    <scope>NUCLEOTIDE SEQUENCE [LARGE SCALE GENOMIC DNA]</scope>
    <source>
        <strain evidence="5 7">C13</strain>
    </source>
</reference>
<dbReference type="InterPro" id="IPR036688">
    <property type="entry name" value="MoeA_C_domain_IV_sf"/>
</dbReference>
<dbReference type="SMART" id="SM00852">
    <property type="entry name" value="MoCF_biosynth"/>
    <property type="match status" value="1"/>
</dbReference>
<organism evidence="4 6">
    <name type="scientific">Methanococcus maripaludis</name>
    <name type="common">Methanococcus deltae</name>
    <dbReference type="NCBI Taxonomy" id="39152"/>
    <lineage>
        <taxon>Archaea</taxon>
        <taxon>Methanobacteriati</taxon>
        <taxon>Methanobacteriota</taxon>
        <taxon>Methanomada group</taxon>
        <taxon>Methanococci</taxon>
        <taxon>Methanococcales</taxon>
        <taxon>Methanococcaceae</taxon>
        <taxon>Methanococcus</taxon>
    </lineage>
</organism>
<evidence type="ECO:0000256" key="2">
    <source>
        <dbReference type="ARBA" id="ARBA00023150"/>
    </source>
</evidence>
<dbReference type="NCBIfam" id="TIGR00177">
    <property type="entry name" value="molyb_syn"/>
    <property type="match status" value="1"/>
</dbReference>
<dbReference type="Proteomes" id="UP000239462">
    <property type="component" value="Chromosome"/>
</dbReference>
<dbReference type="Pfam" id="PF03454">
    <property type="entry name" value="MoeA_C"/>
    <property type="match status" value="1"/>
</dbReference>
<evidence type="ECO:0000259" key="3">
    <source>
        <dbReference type="SMART" id="SM00852"/>
    </source>
</evidence>
<dbReference type="UniPathway" id="UPA00344"/>
<dbReference type="Gene3D" id="3.90.105.10">
    <property type="entry name" value="Molybdopterin biosynthesis moea protein, domain 2"/>
    <property type="match status" value="1"/>
</dbReference>
<dbReference type="GO" id="GO:0005829">
    <property type="term" value="C:cytosol"/>
    <property type="evidence" value="ECO:0007669"/>
    <property type="project" value="TreeGrafter"/>
</dbReference>
<dbReference type="Pfam" id="PF03453">
    <property type="entry name" value="MoeA_N"/>
    <property type="match status" value="1"/>
</dbReference>
<dbReference type="InterPro" id="IPR005110">
    <property type="entry name" value="MoeA_linker/N"/>
</dbReference>
<dbReference type="InterPro" id="IPR005111">
    <property type="entry name" value="MoeA_C_domain_IV"/>
</dbReference>
<evidence type="ECO:0000313" key="4">
    <source>
        <dbReference type="EMBL" id="AVB76271.1"/>
    </source>
</evidence>
<dbReference type="Pfam" id="PF00994">
    <property type="entry name" value="MoCF_biosynth"/>
    <property type="match status" value="1"/>
</dbReference>
<dbReference type="InterPro" id="IPR001453">
    <property type="entry name" value="MoaB/Mog_dom"/>
</dbReference>
<dbReference type="CDD" id="cd00887">
    <property type="entry name" value="MoeA"/>
    <property type="match status" value="1"/>
</dbReference>
<protein>
    <submittedName>
        <fullName evidence="4">Molybdopterin molybdenumtransferase</fullName>
        <ecNumber evidence="4 5">2.10.1.1</ecNumber>
    </submittedName>
    <submittedName>
        <fullName evidence="5">Molybdopterin molybdotransferase</fullName>
    </submittedName>
</protein>
<dbReference type="GeneID" id="36101947"/>
<evidence type="ECO:0000313" key="6">
    <source>
        <dbReference type="Proteomes" id="UP000239462"/>
    </source>
</evidence>